<dbReference type="PANTHER" id="PTHR37460">
    <property type="entry name" value="ENDONUCLEASE III"/>
    <property type="match status" value="1"/>
</dbReference>
<dbReference type="InterPro" id="IPR002837">
    <property type="entry name" value="DUF123"/>
</dbReference>
<dbReference type="Pfam" id="PF01986">
    <property type="entry name" value="DUF123"/>
    <property type="match status" value="1"/>
</dbReference>
<gene>
    <name evidence="2" type="ORF">S03H2_52351</name>
</gene>
<accession>X1J6A2</accession>
<feature type="non-terminal residue" evidence="2">
    <location>
        <position position="132"/>
    </location>
</feature>
<comment type="caution">
    <text evidence="2">The sequence shown here is derived from an EMBL/GenBank/DDBJ whole genome shotgun (WGS) entry which is preliminary data.</text>
</comment>
<reference evidence="2" key="1">
    <citation type="journal article" date="2014" name="Front. Microbiol.">
        <title>High frequency of phylogenetically diverse reductive dehalogenase-homologous genes in deep subseafloor sedimentary metagenomes.</title>
        <authorList>
            <person name="Kawai M."/>
            <person name="Futagami T."/>
            <person name="Toyoda A."/>
            <person name="Takaki Y."/>
            <person name="Nishi S."/>
            <person name="Hori S."/>
            <person name="Arai W."/>
            <person name="Tsubouchi T."/>
            <person name="Morono Y."/>
            <person name="Uchiyama I."/>
            <person name="Ito T."/>
            <person name="Fujiyama A."/>
            <person name="Inagaki F."/>
            <person name="Takami H."/>
        </authorList>
    </citation>
    <scope>NUCLEOTIDE SEQUENCE</scope>
    <source>
        <strain evidence="2">Expedition CK06-06</strain>
    </source>
</reference>
<dbReference type="SMART" id="SM00465">
    <property type="entry name" value="GIYc"/>
    <property type="match status" value="1"/>
</dbReference>
<protein>
    <recommendedName>
        <fullName evidence="1">GIY-YIG domain-containing protein</fullName>
    </recommendedName>
</protein>
<organism evidence="2">
    <name type="scientific">marine sediment metagenome</name>
    <dbReference type="NCBI Taxonomy" id="412755"/>
    <lineage>
        <taxon>unclassified sequences</taxon>
        <taxon>metagenomes</taxon>
        <taxon>ecological metagenomes</taxon>
    </lineage>
</organism>
<evidence type="ECO:0000259" key="1">
    <source>
        <dbReference type="SMART" id="SM00465"/>
    </source>
</evidence>
<proteinExistence type="predicted"/>
<name>X1J6A2_9ZZZZ</name>
<dbReference type="InterPro" id="IPR000305">
    <property type="entry name" value="GIY-YIG_endonuc"/>
</dbReference>
<dbReference type="AlphaFoldDB" id="X1J6A2"/>
<evidence type="ECO:0000313" key="2">
    <source>
        <dbReference type="EMBL" id="GAH65288.1"/>
    </source>
</evidence>
<sequence>MKGSYVLLIELPEEQTITIGSLKAIYFPRGYYAYVGSAMGGFKSRLNRHLKSNKKPHWHIDYLLEKASISEIILCETKDRTECTVAQVLSHQFDSIPGFGSSDCKCCSHLFFAAFKMKSTIMAALNSLPIKE</sequence>
<dbReference type="PANTHER" id="PTHR37460:SF1">
    <property type="entry name" value="ENDONUCLEASE III"/>
    <property type="match status" value="1"/>
</dbReference>
<dbReference type="EMBL" id="BARU01033252">
    <property type="protein sequence ID" value="GAH65288.1"/>
    <property type="molecule type" value="Genomic_DNA"/>
</dbReference>
<feature type="domain" description="GIY-YIG" evidence="1">
    <location>
        <begin position="19"/>
        <end position="114"/>
    </location>
</feature>
<dbReference type="CDD" id="cd10441">
    <property type="entry name" value="GIY-YIG_COG1833"/>
    <property type="match status" value="1"/>
</dbReference>